<dbReference type="Pfam" id="PF13649">
    <property type="entry name" value="Methyltransf_25"/>
    <property type="match status" value="1"/>
</dbReference>
<comment type="caution">
    <text evidence="4">The sequence shown here is derived from an EMBL/GenBank/DDBJ whole genome shotgun (WGS) entry which is preliminary data.</text>
</comment>
<organism evidence="4 5">
    <name type="scientific">Candidatus Avoscillospira avicola</name>
    <dbReference type="NCBI Taxonomy" id="2840706"/>
    <lineage>
        <taxon>Bacteria</taxon>
        <taxon>Bacillati</taxon>
        <taxon>Bacillota</taxon>
        <taxon>Clostridia</taxon>
        <taxon>Eubacteriales</taxon>
        <taxon>Oscillospiraceae</taxon>
        <taxon>Oscillospiraceae incertae sedis</taxon>
        <taxon>Candidatus Avoscillospira</taxon>
    </lineage>
</organism>
<dbReference type="SUPFAM" id="SSF53335">
    <property type="entry name" value="S-adenosyl-L-methionine-dependent methyltransferases"/>
    <property type="match status" value="1"/>
</dbReference>
<sequence length="216" mass="24126">MLEPMDLFFDRRLKEYDAHQLHEIESAREFYPFTAAQLPRTPGARVLDLGCGTGLELEYYFAQNPAAQVTGIDLAVGMLQALREKFPGRDLQLIQGSYLELPLGEGIYDAAVSVESLHHFTKAEKVPLYRRVLAALKPGGYFLLTDYFAASDREEEDRRAELLRLRAAENVPDGILCHFDTPLTLAHEQAALQEAGFTQVELLGTWGATATLRATL</sequence>
<evidence type="ECO:0000259" key="3">
    <source>
        <dbReference type="Pfam" id="PF13649"/>
    </source>
</evidence>
<keyword evidence="1 4" id="KW-0489">Methyltransferase</keyword>
<accession>A0A9D1DI61</accession>
<dbReference type="PANTHER" id="PTHR43861">
    <property type="entry name" value="TRANS-ACONITATE 2-METHYLTRANSFERASE-RELATED"/>
    <property type="match status" value="1"/>
</dbReference>
<dbReference type="GO" id="GO:0008168">
    <property type="term" value="F:methyltransferase activity"/>
    <property type="evidence" value="ECO:0007669"/>
    <property type="project" value="UniProtKB-KW"/>
</dbReference>
<feature type="domain" description="Methyltransferase" evidence="3">
    <location>
        <begin position="46"/>
        <end position="140"/>
    </location>
</feature>
<protein>
    <submittedName>
        <fullName evidence="4">Methyltransferase domain-containing protein</fullName>
    </submittedName>
</protein>
<keyword evidence="2" id="KW-0808">Transferase</keyword>
<dbReference type="Proteomes" id="UP000824239">
    <property type="component" value="Unassembled WGS sequence"/>
</dbReference>
<dbReference type="PANTHER" id="PTHR43861:SF1">
    <property type="entry name" value="TRANS-ACONITATE 2-METHYLTRANSFERASE"/>
    <property type="match status" value="1"/>
</dbReference>
<gene>
    <name evidence="4" type="ORF">IAA53_07300</name>
</gene>
<dbReference type="Gene3D" id="3.40.50.150">
    <property type="entry name" value="Vaccinia Virus protein VP39"/>
    <property type="match status" value="1"/>
</dbReference>
<evidence type="ECO:0000256" key="1">
    <source>
        <dbReference type="ARBA" id="ARBA00022603"/>
    </source>
</evidence>
<dbReference type="AlphaFoldDB" id="A0A9D1DI61"/>
<reference evidence="4" key="2">
    <citation type="journal article" date="2021" name="PeerJ">
        <title>Extensive microbial diversity within the chicken gut microbiome revealed by metagenomics and culture.</title>
        <authorList>
            <person name="Gilroy R."/>
            <person name="Ravi A."/>
            <person name="Getino M."/>
            <person name="Pursley I."/>
            <person name="Horton D.L."/>
            <person name="Alikhan N.F."/>
            <person name="Baker D."/>
            <person name="Gharbi K."/>
            <person name="Hall N."/>
            <person name="Watson M."/>
            <person name="Adriaenssens E.M."/>
            <person name="Foster-Nyarko E."/>
            <person name="Jarju S."/>
            <person name="Secka A."/>
            <person name="Antonio M."/>
            <person name="Oren A."/>
            <person name="Chaudhuri R.R."/>
            <person name="La Ragione R."/>
            <person name="Hildebrand F."/>
            <person name="Pallen M.J."/>
        </authorList>
    </citation>
    <scope>NUCLEOTIDE SEQUENCE</scope>
    <source>
        <strain evidence="4">ChiBcec15-4380</strain>
    </source>
</reference>
<proteinExistence type="predicted"/>
<evidence type="ECO:0000313" key="4">
    <source>
        <dbReference type="EMBL" id="HIR51075.1"/>
    </source>
</evidence>
<evidence type="ECO:0000256" key="2">
    <source>
        <dbReference type="ARBA" id="ARBA00022679"/>
    </source>
</evidence>
<dbReference type="CDD" id="cd02440">
    <property type="entry name" value="AdoMet_MTases"/>
    <property type="match status" value="1"/>
</dbReference>
<dbReference type="GO" id="GO:0032259">
    <property type="term" value="P:methylation"/>
    <property type="evidence" value="ECO:0007669"/>
    <property type="project" value="UniProtKB-KW"/>
</dbReference>
<dbReference type="EMBL" id="DVHE01000057">
    <property type="protein sequence ID" value="HIR51075.1"/>
    <property type="molecule type" value="Genomic_DNA"/>
</dbReference>
<reference evidence="4" key="1">
    <citation type="submission" date="2020-10" db="EMBL/GenBank/DDBJ databases">
        <authorList>
            <person name="Gilroy R."/>
        </authorList>
    </citation>
    <scope>NUCLEOTIDE SEQUENCE</scope>
    <source>
        <strain evidence="4">ChiBcec15-4380</strain>
    </source>
</reference>
<dbReference type="InterPro" id="IPR029063">
    <property type="entry name" value="SAM-dependent_MTases_sf"/>
</dbReference>
<evidence type="ECO:0000313" key="5">
    <source>
        <dbReference type="Proteomes" id="UP000824239"/>
    </source>
</evidence>
<name>A0A9D1DI61_9FIRM</name>
<dbReference type="InterPro" id="IPR041698">
    <property type="entry name" value="Methyltransf_25"/>
</dbReference>